<feature type="domain" description="HTH hxlR-type" evidence="4">
    <location>
        <begin position="28"/>
        <end position="126"/>
    </location>
</feature>
<comment type="caution">
    <text evidence="5">The sequence shown here is derived from an EMBL/GenBank/DDBJ whole genome shotgun (WGS) entry which is preliminary data.</text>
</comment>
<protein>
    <submittedName>
        <fullName evidence="5">DNA-binding HxlR family transcriptional regulator</fullName>
    </submittedName>
</protein>
<evidence type="ECO:0000256" key="2">
    <source>
        <dbReference type="ARBA" id="ARBA00023125"/>
    </source>
</evidence>
<dbReference type="Gene3D" id="1.10.10.10">
    <property type="entry name" value="Winged helix-like DNA-binding domain superfamily/Winged helix DNA-binding domain"/>
    <property type="match status" value="1"/>
</dbReference>
<sequence>MEEGTVKSPGHCTGTDDDPRQWDTRSDCLVRDMLDRVADKWTLLVMGYLDERPHRFTELRRKVDGVSQRMLTVTLRQLERDGLVLRTVHPTVPPRVDYELTPLGATLHATLCPLVAWATEHETDVVAARQAFDTRAGVVRTDPVFTRSG</sequence>
<keyword evidence="2 5" id="KW-0238">DNA-binding</keyword>
<evidence type="ECO:0000256" key="1">
    <source>
        <dbReference type="ARBA" id="ARBA00023015"/>
    </source>
</evidence>
<dbReference type="SUPFAM" id="SSF46785">
    <property type="entry name" value="Winged helix' DNA-binding domain"/>
    <property type="match status" value="1"/>
</dbReference>
<keyword evidence="6" id="KW-1185">Reference proteome</keyword>
<dbReference type="PANTHER" id="PTHR33204:SF39">
    <property type="entry name" value="TRANSCRIPTIONAL REGULATORY PROTEIN"/>
    <property type="match status" value="1"/>
</dbReference>
<dbReference type="PROSITE" id="PS51118">
    <property type="entry name" value="HTH_HXLR"/>
    <property type="match status" value="1"/>
</dbReference>
<evidence type="ECO:0000313" key="6">
    <source>
        <dbReference type="Proteomes" id="UP000547510"/>
    </source>
</evidence>
<keyword evidence="3" id="KW-0804">Transcription</keyword>
<dbReference type="PANTHER" id="PTHR33204">
    <property type="entry name" value="TRANSCRIPTIONAL REGULATOR, MARR FAMILY"/>
    <property type="match status" value="1"/>
</dbReference>
<dbReference type="InterPro" id="IPR002577">
    <property type="entry name" value="HTH_HxlR"/>
</dbReference>
<keyword evidence="1" id="KW-0805">Transcription regulation</keyword>
<dbReference type="InterPro" id="IPR036388">
    <property type="entry name" value="WH-like_DNA-bd_sf"/>
</dbReference>
<dbReference type="InterPro" id="IPR036390">
    <property type="entry name" value="WH_DNA-bd_sf"/>
</dbReference>
<dbReference type="Proteomes" id="UP000547510">
    <property type="component" value="Unassembled WGS sequence"/>
</dbReference>
<organism evidence="5 6">
    <name type="scientific">Saccharothrix tamanrassetensis</name>
    <dbReference type="NCBI Taxonomy" id="1051531"/>
    <lineage>
        <taxon>Bacteria</taxon>
        <taxon>Bacillati</taxon>
        <taxon>Actinomycetota</taxon>
        <taxon>Actinomycetes</taxon>
        <taxon>Pseudonocardiales</taxon>
        <taxon>Pseudonocardiaceae</taxon>
        <taxon>Saccharothrix</taxon>
    </lineage>
</organism>
<evidence type="ECO:0000259" key="4">
    <source>
        <dbReference type="PROSITE" id="PS51118"/>
    </source>
</evidence>
<proteinExistence type="predicted"/>
<dbReference type="Pfam" id="PF01638">
    <property type="entry name" value="HxlR"/>
    <property type="match status" value="1"/>
</dbReference>
<dbReference type="GO" id="GO:0003677">
    <property type="term" value="F:DNA binding"/>
    <property type="evidence" value="ECO:0007669"/>
    <property type="project" value="UniProtKB-KW"/>
</dbReference>
<evidence type="ECO:0000313" key="5">
    <source>
        <dbReference type="EMBL" id="MBB5954954.1"/>
    </source>
</evidence>
<reference evidence="5 6" key="1">
    <citation type="submission" date="2020-08" db="EMBL/GenBank/DDBJ databases">
        <title>Genomic Encyclopedia of Type Strains, Phase III (KMG-III): the genomes of soil and plant-associated and newly described type strains.</title>
        <authorList>
            <person name="Whitman W."/>
        </authorList>
    </citation>
    <scope>NUCLEOTIDE SEQUENCE [LARGE SCALE GENOMIC DNA]</scope>
    <source>
        <strain evidence="5 6">CECT 8640</strain>
    </source>
</reference>
<dbReference type="EMBL" id="JACHJN010000002">
    <property type="protein sequence ID" value="MBB5954954.1"/>
    <property type="molecule type" value="Genomic_DNA"/>
</dbReference>
<evidence type="ECO:0000256" key="3">
    <source>
        <dbReference type="ARBA" id="ARBA00023163"/>
    </source>
</evidence>
<gene>
    <name evidence="5" type="ORF">FHS29_001524</name>
</gene>
<name>A0A841CF09_9PSEU</name>
<dbReference type="RefSeq" id="WP_184689526.1">
    <property type="nucleotide sequence ID" value="NZ_JACHJN010000002.1"/>
</dbReference>
<dbReference type="AlphaFoldDB" id="A0A841CF09"/>
<accession>A0A841CF09</accession>